<feature type="compositionally biased region" description="Polar residues" evidence="7">
    <location>
        <begin position="486"/>
        <end position="497"/>
    </location>
</feature>
<feature type="domain" description="Macro" evidence="9">
    <location>
        <begin position="123"/>
        <end position="291"/>
    </location>
</feature>
<dbReference type="PANTHER" id="PTHR14453">
    <property type="entry name" value="PARP/ZINC FINGER CCCH TYPE DOMAIN CONTAINING PROTEIN"/>
    <property type="match status" value="1"/>
</dbReference>
<accession>A0A8S2E587</accession>
<dbReference type="GO" id="GO:0005634">
    <property type="term" value="C:nucleus"/>
    <property type="evidence" value="ECO:0007669"/>
    <property type="project" value="UniProtKB-SubCell"/>
</dbReference>
<dbReference type="SMART" id="SM00506">
    <property type="entry name" value="A1pp"/>
    <property type="match status" value="1"/>
</dbReference>
<evidence type="ECO:0000256" key="6">
    <source>
        <dbReference type="RuleBase" id="RU362114"/>
    </source>
</evidence>
<evidence type="ECO:0000256" key="7">
    <source>
        <dbReference type="SAM" id="MobiDB-lite"/>
    </source>
</evidence>
<evidence type="ECO:0000256" key="4">
    <source>
        <dbReference type="ARBA" id="ARBA00023027"/>
    </source>
</evidence>
<feature type="domain" description="PARP catalytic" evidence="8">
    <location>
        <begin position="502"/>
        <end position="606"/>
    </location>
</feature>
<dbReference type="SUPFAM" id="SSF52949">
    <property type="entry name" value="Macro domain-like"/>
    <property type="match status" value="1"/>
</dbReference>
<dbReference type="GO" id="GO:0005737">
    <property type="term" value="C:cytoplasm"/>
    <property type="evidence" value="ECO:0007669"/>
    <property type="project" value="TreeGrafter"/>
</dbReference>
<dbReference type="InterPro" id="IPR002589">
    <property type="entry name" value="Macro_dom"/>
</dbReference>
<evidence type="ECO:0000256" key="5">
    <source>
        <dbReference type="ARBA" id="ARBA00023242"/>
    </source>
</evidence>
<dbReference type="PROSITE" id="PS51154">
    <property type="entry name" value="MACRO"/>
    <property type="match status" value="1"/>
</dbReference>
<feature type="region of interest" description="Disordered" evidence="7">
    <location>
        <begin position="486"/>
        <end position="505"/>
    </location>
</feature>
<dbReference type="EMBL" id="CAJOBA010014906">
    <property type="protein sequence ID" value="CAF3885616.1"/>
    <property type="molecule type" value="Genomic_DNA"/>
</dbReference>
<reference evidence="10" key="1">
    <citation type="submission" date="2021-02" db="EMBL/GenBank/DDBJ databases">
        <authorList>
            <person name="Nowell W R."/>
        </authorList>
    </citation>
    <scope>NUCLEOTIDE SEQUENCE</scope>
</reference>
<evidence type="ECO:0000256" key="3">
    <source>
        <dbReference type="ARBA" id="ARBA00022679"/>
    </source>
</evidence>
<dbReference type="InterPro" id="IPR043472">
    <property type="entry name" value="Macro_dom-like"/>
</dbReference>
<dbReference type="InterPro" id="IPR052056">
    <property type="entry name" value="Mono-ARTD/PARP"/>
</dbReference>
<evidence type="ECO:0000313" key="11">
    <source>
        <dbReference type="EMBL" id="CAF3885616.1"/>
    </source>
</evidence>
<proteinExistence type="predicted"/>
<dbReference type="GO" id="GO:0003950">
    <property type="term" value="F:NAD+ poly-ADP-ribosyltransferase activity"/>
    <property type="evidence" value="ECO:0007669"/>
    <property type="project" value="UniProtKB-UniRule"/>
</dbReference>
<evidence type="ECO:0000256" key="1">
    <source>
        <dbReference type="ARBA" id="ARBA00004123"/>
    </source>
</evidence>
<dbReference type="GO" id="GO:0010629">
    <property type="term" value="P:negative regulation of gene expression"/>
    <property type="evidence" value="ECO:0007669"/>
    <property type="project" value="TreeGrafter"/>
</dbReference>
<feature type="compositionally biased region" description="Low complexity" evidence="7">
    <location>
        <begin position="348"/>
        <end position="361"/>
    </location>
</feature>
<dbReference type="PANTHER" id="PTHR14453:SF67">
    <property type="entry name" value="POLY [ADP-RIBOSE] POLYMERASE"/>
    <property type="match status" value="1"/>
</dbReference>
<organism evidence="10 12">
    <name type="scientific">Didymodactylos carnosus</name>
    <dbReference type="NCBI Taxonomy" id="1234261"/>
    <lineage>
        <taxon>Eukaryota</taxon>
        <taxon>Metazoa</taxon>
        <taxon>Spiralia</taxon>
        <taxon>Gnathifera</taxon>
        <taxon>Rotifera</taxon>
        <taxon>Eurotatoria</taxon>
        <taxon>Bdelloidea</taxon>
        <taxon>Philodinida</taxon>
        <taxon>Philodinidae</taxon>
        <taxon>Didymodactylos</taxon>
    </lineage>
</organism>
<feature type="non-terminal residue" evidence="10">
    <location>
        <position position="606"/>
    </location>
</feature>
<dbReference type="Pfam" id="PF01661">
    <property type="entry name" value="Macro"/>
    <property type="match status" value="1"/>
</dbReference>
<evidence type="ECO:0000259" key="8">
    <source>
        <dbReference type="PROSITE" id="PS51059"/>
    </source>
</evidence>
<dbReference type="Gene3D" id="3.40.220.10">
    <property type="entry name" value="Leucine Aminopeptidase, subunit E, domain 1"/>
    <property type="match status" value="1"/>
</dbReference>
<dbReference type="AlphaFoldDB" id="A0A8S2E587"/>
<keyword evidence="4 6" id="KW-0520">NAD</keyword>
<dbReference type="EC" id="2.4.2.-" evidence="6"/>
<evidence type="ECO:0000313" key="12">
    <source>
        <dbReference type="Proteomes" id="UP000677228"/>
    </source>
</evidence>
<evidence type="ECO:0000313" key="10">
    <source>
        <dbReference type="EMBL" id="CAF1115474.1"/>
    </source>
</evidence>
<keyword evidence="3 6" id="KW-0808">Transferase</keyword>
<keyword evidence="2 6" id="KW-0328">Glycosyltransferase</keyword>
<keyword evidence="5" id="KW-0539">Nucleus</keyword>
<dbReference type="Pfam" id="PF00644">
    <property type="entry name" value="PARP"/>
    <property type="match status" value="1"/>
</dbReference>
<gene>
    <name evidence="10" type="ORF">OVA965_LOCUS19936</name>
    <name evidence="11" type="ORF">TMI583_LOCUS20160</name>
</gene>
<comment type="subcellular location">
    <subcellularLocation>
        <location evidence="1">Nucleus</location>
    </subcellularLocation>
</comment>
<dbReference type="Gene3D" id="3.90.228.10">
    <property type="match status" value="1"/>
</dbReference>
<evidence type="ECO:0000259" key="9">
    <source>
        <dbReference type="PROSITE" id="PS51154"/>
    </source>
</evidence>
<protein>
    <recommendedName>
        <fullName evidence="6">Poly [ADP-ribose] polymerase</fullName>
        <shortName evidence="6">PARP</shortName>
        <ecNumber evidence="6">2.4.2.-</ecNumber>
    </recommendedName>
</protein>
<dbReference type="InterPro" id="IPR012317">
    <property type="entry name" value="Poly(ADP-ribose)pol_cat_dom"/>
</dbReference>
<dbReference type="GO" id="GO:0003714">
    <property type="term" value="F:transcription corepressor activity"/>
    <property type="evidence" value="ECO:0007669"/>
    <property type="project" value="TreeGrafter"/>
</dbReference>
<dbReference type="EMBL" id="CAJNOK010010425">
    <property type="protein sequence ID" value="CAF1115474.1"/>
    <property type="molecule type" value="Genomic_DNA"/>
</dbReference>
<dbReference type="SUPFAM" id="SSF56399">
    <property type="entry name" value="ADP-ribosylation"/>
    <property type="match status" value="1"/>
</dbReference>
<feature type="region of interest" description="Disordered" evidence="7">
    <location>
        <begin position="348"/>
        <end position="369"/>
    </location>
</feature>
<evidence type="ECO:0000256" key="2">
    <source>
        <dbReference type="ARBA" id="ARBA00022676"/>
    </source>
</evidence>
<comment type="caution">
    <text evidence="10">The sequence shown here is derived from an EMBL/GenBank/DDBJ whole genome shotgun (WGS) entry which is preliminary data.</text>
</comment>
<name>A0A8S2E587_9BILA</name>
<dbReference type="PROSITE" id="PS51059">
    <property type="entry name" value="PARP_CATALYTIC"/>
    <property type="match status" value="1"/>
</dbReference>
<dbReference type="Proteomes" id="UP000677228">
    <property type="component" value="Unassembled WGS sequence"/>
</dbReference>
<dbReference type="Proteomes" id="UP000682733">
    <property type="component" value="Unassembled WGS sequence"/>
</dbReference>
<sequence length="606" mass="68433">IKYLLTICYQQLQELESRYKDDGVDILSKLPVNEIVSSGDIFEKLLRPRLLDYASVNSEAFDLSDCNLANEKEFYSKLVLIAQPYGCHLEMKTAVQKVSVNVPTTLATEYADQPTEANAVDKSEEDGCTKINRSEIKVVLGDLTTEKADIIVVCSNSDVLKSTILKAAGLQVADEYNTGNNARQKLSQQPCDIATSPGYLKCKKILFLPWKPVPSLASAADQSLTRHSVSHFVKTAIDFAFASNYKSIAFPAIGTGNYGIPCDLIASAMITQAKESLEQQKLLQLAVSFVLLRQQLIDHDEFVKQLAIISPQNYIKPTTFTSTVTTTKSRKKNSNTLRTFFGKLFGSSDSSTTSAAPAAEPASPPPPLRKLIPSLEPITLEFDKKIAQIILTTAVKNWQNVYKCRCKITEESKQSTVKRNLDQKSDLCEWRQSTLNRYFQFCLQRNVLVKMDIENGTIELEGPSESSINEAEKHYYELTNETLKQSRMHATTSNSSPRLPPRSVPANWSLNDKRKRIPLQSSLSEYTTVLQRFNETMVNNYLKIVRIERIQNERWYKQYKAHRDEFKERFNNNFNEKLLFHGSTDTVADQIVNECFNRSFAGVNGR</sequence>